<dbReference type="EMBL" id="AP022558">
    <property type="protein sequence ID" value="BBW98876.1"/>
    <property type="molecule type" value="Genomic_DNA"/>
</dbReference>
<keyword evidence="2" id="KW-1185">Reference proteome</keyword>
<sequence>MLDVFIVNLGKYNEGELVGEWLTLPATEKQIQDALVRIGVGRYTEKGFEFGVEEDGYFYEEYEVFDWEMEFSSSQQFSGWGIYTLNEFAEKLKDLEMDRVFALYRKSLRGERSLQEVVAEVVSLMDDLGLEHDFLHDEQVVEEVMFQAEKGSWERIKFFLEDADVNQEWHVLDGCGNLRPVRATDVEFAIQHILDYVEEELHHLAASV</sequence>
<dbReference type="AlphaFoldDB" id="A0A679FYT0"/>
<dbReference type="InterPro" id="IPR009899">
    <property type="entry name" value="ArdA"/>
</dbReference>
<proteinExistence type="predicted"/>
<evidence type="ECO:0008006" key="3">
    <source>
        <dbReference type="Google" id="ProtNLM"/>
    </source>
</evidence>
<dbReference type="Pfam" id="PF07275">
    <property type="entry name" value="ArdA"/>
    <property type="match status" value="1"/>
</dbReference>
<dbReference type="Gene3D" id="3.10.20.480">
    <property type="entry name" value="Antirestriction protein ArdA, domain 1"/>
    <property type="match status" value="1"/>
</dbReference>
<accession>A0A679FYT0</accession>
<gene>
    <name evidence="1" type="ORF">GsuE55_37090</name>
</gene>
<keyword evidence="1" id="KW-0614">Plasmid</keyword>
<name>A0A679FYT0_9BACL</name>
<dbReference type="InterPro" id="IPR041895">
    <property type="entry name" value="ArdA_dom1"/>
</dbReference>
<dbReference type="Proteomes" id="UP000501421">
    <property type="component" value="Plasmid pGspE55-1"/>
</dbReference>
<reference evidence="2" key="1">
    <citation type="journal article" date="2020" name="Microbiol. Resour. Announc.">
        <title>Complete Genome Sequence of Geobacillus sp. Strain E55-1, Isolated from Mine Geyser in Japan.</title>
        <authorList>
            <person name="Miyazaki K."/>
            <person name="Hase E."/>
            <person name="Tokito N."/>
        </authorList>
    </citation>
    <scope>NUCLEOTIDE SEQUENCE [LARGE SCALE GENOMIC DNA]</scope>
    <source>
        <strain evidence="2">E55-1</strain>
        <plasmid evidence="2">pGspE55-1</plasmid>
    </source>
</reference>
<organism evidence="1 2">
    <name type="scientific">Geobacillus subterraneus</name>
    <dbReference type="NCBI Taxonomy" id="129338"/>
    <lineage>
        <taxon>Bacteria</taxon>
        <taxon>Bacillati</taxon>
        <taxon>Bacillota</taxon>
        <taxon>Bacilli</taxon>
        <taxon>Bacillales</taxon>
        <taxon>Anoxybacillaceae</taxon>
        <taxon>Geobacillus</taxon>
    </lineage>
</organism>
<evidence type="ECO:0000313" key="2">
    <source>
        <dbReference type="Proteomes" id="UP000501421"/>
    </source>
</evidence>
<geneLocation type="plasmid" evidence="1 2">
    <name>pGspE55-1</name>
</geneLocation>
<evidence type="ECO:0000313" key="1">
    <source>
        <dbReference type="EMBL" id="BBW98876.1"/>
    </source>
</evidence>
<protein>
    <recommendedName>
        <fullName evidence="3">Antirestriction protein ArdA</fullName>
    </recommendedName>
</protein>